<gene>
    <name evidence="1" type="ORF">ADIS_1376</name>
</gene>
<dbReference type="STRING" id="1232681.ADIS_1376"/>
<reference evidence="1 2" key="1">
    <citation type="submission" date="2013-02" db="EMBL/GenBank/DDBJ databases">
        <title>A novel strain isolated from Lonar lake, Maharashtra, India.</title>
        <authorList>
            <person name="Singh A."/>
        </authorList>
    </citation>
    <scope>NUCLEOTIDE SEQUENCE [LARGE SCALE GENOMIC DNA]</scope>
    <source>
        <strain evidence="1 2">AK24</strain>
    </source>
</reference>
<sequence length="55" mass="6118">MLWSTRCWANIFGKKISGIAPLQPPTLASFRTWGIQQELVVPLGTKVHILDITAI</sequence>
<name>R7ZW09_9BACT</name>
<evidence type="ECO:0000313" key="1">
    <source>
        <dbReference type="EMBL" id="EON78179.1"/>
    </source>
</evidence>
<organism evidence="1 2">
    <name type="scientific">Lunatimonas lonarensis</name>
    <dbReference type="NCBI Taxonomy" id="1232681"/>
    <lineage>
        <taxon>Bacteria</taxon>
        <taxon>Pseudomonadati</taxon>
        <taxon>Bacteroidota</taxon>
        <taxon>Cytophagia</taxon>
        <taxon>Cytophagales</taxon>
        <taxon>Cyclobacteriaceae</taxon>
    </lineage>
</organism>
<dbReference type="Proteomes" id="UP000013909">
    <property type="component" value="Unassembled WGS sequence"/>
</dbReference>
<dbReference type="EMBL" id="AQHR01000041">
    <property type="protein sequence ID" value="EON78179.1"/>
    <property type="molecule type" value="Genomic_DNA"/>
</dbReference>
<proteinExistence type="predicted"/>
<keyword evidence="2" id="KW-1185">Reference proteome</keyword>
<dbReference type="AlphaFoldDB" id="R7ZW09"/>
<evidence type="ECO:0000313" key="2">
    <source>
        <dbReference type="Proteomes" id="UP000013909"/>
    </source>
</evidence>
<accession>R7ZW09</accession>
<protein>
    <submittedName>
        <fullName evidence="1">Uncharacterized protein</fullName>
    </submittedName>
</protein>
<comment type="caution">
    <text evidence="1">The sequence shown here is derived from an EMBL/GenBank/DDBJ whole genome shotgun (WGS) entry which is preliminary data.</text>
</comment>